<evidence type="ECO:0000256" key="7">
    <source>
        <dbReference type="ARBA" id="ARBA00022917"/>
    </source>
</evidence>
<dbReference type="SUPFAM" id="SSF55681">
    <property type="entry name" value="Class II aaRS and biotin synthetases"/>
    <property type="match status" value="1"/>
</dbReference>
<feature type="domain" description="Aminoacyl-transfer RNA synthetases class-II family profile" evidence="11">
    <location>
        <begin position="38"/>
        <end position="462"/>
    </location>
</feature>
<dbReference type="PANTHER" id="PTHR42753:SF2">
    <property type="entry name" value="PROLINE--TRNA LIGASE"/>
    <property type="match status" value="1"/>
</dbReference>
<dbReference type="Pfam" id="PF04073">
    <property type="entry name" value="tRNA_edit"/>
    <property type="match status" value="1"/>
</dbReference>
<keyword evidence="5 10" id="KW-0547">Nucleotide-binding</keyword>
<protein>
    <recommendedName>
        <fullName evidence="10">Proline--tRNA ligase</fullName>
        <ecNumber evidence="10">6.1.1.15</ecNumber>
    </recommendedName>
    <alternativeName>
        <fullName evidence="10">Prolyl-tRNA synthetase</fullName>
        <shortName evidence="10">ProRS</shortName>
    </alternativeName>
</protein>
<dbReference type="EC" id="6.1.1.15" evidence="10"/>
<comment type="subcellular location">
    <subcellularLocation>
        <location evidence="1 10">Cytoplasm</location>
    </subcellularLocation>
</comment>
<reference evidence="12 13" key="1">
    <citation type="submission" date="2017-11" db="EMBL/GenBank/DDBJ databases">
        <title>Animal gut microbial communities from fecal samples from Wisconsin, USA.</title>
        <authorList>
            <person name="Neumann A."/>
        </authorList>
    </citation>
    <scope>NUCLEOTIDE SEQUENCE [LARGE SCALE GENOMIC DNA]</scope>
    <source>
        <strain evidence="12 13">UWS3</strain>
    </source>
</reference>
<dbReference type="InterPro" id="IPR004500">
    <property type="entry name" value="Pro-tRNA-synth_IIa_bac-type"/>
</dbReference>
<dbReference type="EMBL" id="PGEX01000001">
    <property type="protein sequence ID" value="PJJ40561.1"/>
    <property type="molecule type" value="Genomic_DNA"/>
</dbReference>
<dbReference type="CDD" id="cd00779">
    <property type="entry name" value="ProRS_core_prok"/>
    <property type="match status" value="1"/>
</dbReference>
<dbReference type="GO" id="GO:0005829">
    <property type="term" value="C:cytosol"/>
    <property type="evidence" value="ECO:0007669"/>
    <property type="project" value="TreeGrafter"/>
</dbReference>
<keyword evidence="7 10" id="KW-0648">Protein biosynthesis</keyword>
<comment type="catalytic activity">
    <reaction evidence="9 10">
        <text>tRNA(Pro) + L-proline + ATP = L-prolyl-tRNA(Pro) + AMP + diphosphate</text>
        <dbReference type="Rhea" id="RHEA:14305"/>
        <dbReference type="Rhea" id="RHEA-COMP:9700"/>
        <dbReference type="Rhea" id="RHEA-COMP:9702"/>
        <dbReference type="ChEBI" id="CHEBI:30616"/>
        <dbReference type="ChEBI" id="CHEBI:33019"/>
        <dbReference type="ChEBI" id="CHEBI:60039"/>
        <dbReference type="ChEBI" id="CHEBI:78442"/>
        <dbReference type="ChEBI" id="CHEBI:78532"/>
        <dbReference type="ChEBI" id="CHEBI:456215"/>
        <dbReference type="EC" id="6.1.1.15"/>
    </reaction>
</comment>
<dbReference type="Gene3D" id="3.30.930.10">
    <property type="entry name" value="Bira Bifunctional Protein, Domain 2"/>
    <property type="match status" value="2"/>
</dbReference>
<sequence length="561" mass="63137">MKLSKFFYTTLRETPSDATMPSHIFLMRGGYIKPLSTGIYSYLPMGFRVLKKIENLIREEMNSIDGIEVDLPVVQTAELWGESGRYTAIGEELLRFKDRNNHNMVLAMTHEEAMTDLVRYVVSSYKQLPFMLYQFKTKYRDEARARGGLIRVREFLMKDAYSFHTSQEDLDKHYELEYKAYQNIFRKVGIEPVIVQSDTGIMGGKVAHEFMLDTPNGEDYLILCKHCGYQANREIATFERKPFQGDANAALEKVATPNASTIEDLCKFLNVKGEQTAKCVFFDFNGKLVTCVIPGDLDVSEIKLHNLLKAKELYPAEEALIEKCGMVPGFASPIGAHDTIVIVDQALENAYDLVCGANEKGFHYVHFNPKRDMSGYQIADIAEAEEGCKCPKCGKPLSETRGIELGNIFKLGTKFSESMGATYLTPDGKSEPIIMGCYGIGVGRLMASVVENSHDDFGPIWPKAIAPFQVEIVNITKDNEIADKLEKELTDAGFEVLVDDRDERAGVKFKDADLWGIPLRIALGKKGLANGEVEWKPRAEKEMTMVKLEDVIAKVKEFYKD</sequence>
<dbReference type="InterPro" id="IPR006195">
    <property type="entry name" value="aa-tRNA-synth_II"/>
</dbReference>
<dbReference type="InterPro" id="IPR036621">
    <property type="entry name" value="Anticodon-bd_dom_sf"/>
</dbReference>
<dbReference type="GO" id="GO:0004827">
    <property type="term" value="F:proline-tRNA ligase activity"/>
    <property type="evidence" value="ECO:0007669"/>
    <property type="project" value="UniProtKB-UniRule"/>
</dbReference>
<keyword evidence="4 10" id="KW-0436">Ligase</keyword>
<evidence type="ECO:0000256" key="8">
    <source>
        <dbReference type="ARBA" id="ARBA00023146"/>
    </source>
</evidence>
<dbReference type="SUPFAM" id="SSF52954">
    <property type="entry name" value="Class II aaRS ABD-related"/>
    <property type="match status" value="1"/>
</dbReference>
<evidence type="ECO:0000256" key="9">
    <source>
        <dbReference type="ARBA" id="ARBA00047671"/>
    </source>
</evidence>
<dbReference type="PRINTS" id="PR01046">
    <property type="entry name" value="TRNASYNTHPRO"/>
</dbReference>
<dbReference type="InterPro" id="IPR007214">
    <property type="entry name" value="YbaK/aa-tRNA-synth-assoc-dom"/>
</dbReference>
<dbReference type="CDD" id="cd04334">
    <property type="entry name" value="ProRS-INS"/>
    <property type="match status" value="1"/>
</dbReference>
<dbReference type="InterPro" id="IPR045864">
    <property type="entry name" value="aa-tRNA-synth_II/BPL/LPL"/>
</dbReference>
<dbReference type="GO" id="GO:0006433">
    <property type="term" value="P:prolyl-tRNA aminoacylation"/>
    <property type="evidence" value="ECO:0007669"/>
    <property type="project" value="UniProtKB-UniRule"/>
</dbReference>
<comment type="similarity">
    <text evidence="10">Belongs to the class-II aminoacyl-tRNA synthetase family. ProS type 1 subfamily.</text>
</comment>
<comment type="caution">
    <text evidence="12">The sequence shown here is derived from an EMBL/GenBank/DDBJ whole genome shotgun (WGS) entry which is preliminary data.</text>
</comment>
<dbReference type="RefSeq" id="WP_100424632.1">
    <property type="nucleotide sequence ID" value="NZ_PGEX01000001.1"/>
</dbReference>
<dbReference type="PROSITE" id="PS50862">
    <property type="entry name" value="AA_TRNA_LIGASE_II"/>
    <property type="match status" value="1"/>
</dbReference>
<dbReference type="InterPro" id="IPR044140">
    <property type="entry name" value="ProRS_anticodon_short"/>
</dbReference>
<dbReference type="GO" id="GO:0002161">
    <property type="term" value="F:aminoacyl-tRNA deacylase activity"/>
    <property type="evidence" value="ECO:0007669"/>
    <property type="project" value="InterPro"/>
</dbReference>
<dbReference type="PANTHER" id="PTHR42753">
    <property type="entry name" value="MITOCHONDRIAL RIBOSOME PROTEIN L39/PROLYL-TRNA LIGASE FAMILY MEMBER"/>
    <property type="match status" value="1"/>
</dbReference>
<evidence type="ECO:0000256" key="3">
    <source>
        <dbReference type="ARBA" id="ARBA00022490"/>
    </source>
</evidence>
<dbReference type="InterPro" id="IPR002314">
    <property type="entry name" value="aa-tRNA-synt_IIb"/>
</dbReference>
<dbReference type="Gene3D" id="3.40.50.800">
    <property type="entry name" value="Anticodon-binding domain"/>
    <property type="match status" value="1"/>
</dbReference>
<proteinExistence type="inferred from homology"/>
<dbReference type="InterPro" id="IPR004154">
    <property type="entry name" value="Anticodon-bd"/>
</dbReference>
<dbReference type="HAMAP" id="MF_01569">
    <property type="entry name" value="Pro_tRNA_synth_type1"/>
    <property type="match status" value="1"/>
</dbReference>
<keyword evidence="8 10" id="KW-0030">Aminoacyl-tRNA synthetase</keyword>
<dbReference type="AlphaFoldDB" id="A0A2M9A4B9"/>
<keyword evidence="13" id="KW-1185">Reference proteome</keyword>
<dbReference type="InterPro" id="IPR036754">
    <property type="entry name" value="YbaK/aa-tRNA-synt-asso_dom_sf"/>
</dbReference>
<dbReference type="Pfam" id="PF00587">
    <property type="entry name" value="tRNA-synt_2b"/>
    <property type="match status" value="1"/>
</dbReference>
<evidence type="ECO:0000256" key="2">
    <source>
        <dbReference type="ARBA" id="ARBA00011738"/>
    </source>
</evidence>
<gene>
    <name evidence="10" type="primary">proS</name>
    <name evidence="12" type="ORF">BGX16_0491</name>
</gene>
<accession>A0A2M9A4B9</accession>
<evidence type="ECO:0000256" key="1">
    <source>
        <dbReference type="ARBA" id="ARBA00004496"/>
    </source>
</evidence>
<dbReference type="OrthoDB" id="9809052at2"/>
<dbReference type="Proteomes" id="UP000231134">
    <property type="component" value="Unassembled WGS sequence"/>
</dbReference>
<name>A0A2M9A4B9_9BACT</name>
<evidence type="ECO:0000256" key="10">
    <source>
        <dbReference type="HAMAP-Rule" id="MF_01569"/>
    </source>
</evidence>
<comment type="function">
    <text evidence="10">Catalyzes the attachment of proline to tRNA(Pro) in a two-step reaction: proline is first activated by ATP to form Pro-AMP and then transferred to the acceptor end of tRNA(Pro). As ProRS can inadvertently accommodate and process non-cognate amino acids such as alanine and cysteine, to avoid such errors it has two additional distinct editing activities against alanine. One activity is designated as 'pretransfer' editing and involves the tRNA(Pro)-independent hydrolysis of activated Ala-AMP. The other activity is designated 'posttransfer' editing and involves deacylation of mischarged Ala-tRNA(Pro). The misacylated Cys-tRNA(Pro) is not edited by ProRS.</text>
</comment>
<dbReference type="NCBIfam" id="TIGR00409">
    <property type="entry name" value="proS_fam_II"/>
    <property type="match status" value="1"/>
</dbReference>
<keyword evidence="6 10" id="KW-0067">ATP-binding</keyword>
<dbReference type="InterPro" id="IPR033730">
    <property type="entry name" value="ProRS_core_prok"/>
</dbReference>
<evidence type="ECO:0000256" key="5">
    <source>
        <dbReference type="ARBA" id="ARBA00022741"/>
    </source>
</evidence>
<dbReference type="GO" id="GO:0005524">
    <property type="term" value="F:ATP binding"/>
    <property type="evidence" value="ECO:0007669"/>
    <property type="project" value="UniProtKB-UniRule"/>
</dbReference>
<keyword evidence="3 10" id="KW-0963">Cytoplasm</keyword>
<organism evidence="12 13">
    <name type="scientific">Hallerella succinigenes</name>
    <dbReference type="NCBI Taxonomy" id="1896222"/>
    <lineage>
        <taxon>Bacteria</taxon>
        <taxon>Pseudomonadati</taxon>
        <taxon>Fibrobacterota</taxon>
        <taxon>Fibrobacteria</taxon>
        <taxon>Fibrobacterales</taxon>
        <taxon>Fibrobacteraceae</taxon>
        <taxon>Hallerella</taxon>
    </lineage>
</organism>
<evidence type="ECO:0000313" key="13">
    <source>
        <dbReference type="Proteomes" id="UP000231134"/>
    </source>
</evidence>
<dbReference type="InterPro" id="IPR023717">
    <property type="entry name" value="Pro-tRNA-Synthase_IIa_type1"/>
</dbReference>
<dbReference type="InterPro" id="IPR002316">
    <property type="entry name" value="Pro-tRNA-ligase_IIa"/>
</dbReference>
<dbReference type="InterPro" id="IPR050062">
    <property type="entry name" value="Pro-tRNA_synthetase"/>
</dbReference>
<evidence type="ECO:0000259" key="11">
    <source>
        <dbReference type="PROSITE" id="PS50862"/>
    </source>
</evidence>
<comment type="domain">
    <text evidence="10">Consists of three domains: the N-terminal catalytic domain, the editing domain and the C-terminal anticodon-binding domain.</text>
</comment>
<evidence type="ECO:0000313" key="12">
    <source>
        <dbReference type="EMBL" id="PJJ40561.1"/>
    </source>
</evidence>
<evidence type="ECO:0000256" key="4">
    <source>
        <dbReference type="ARBA" id="ARBA00022598"/>
    </source>
</evidence>
<dbReference type="NCBIfam" id="NF006625">
    <property type="entry name" value="PRK09194.1"/>
    <property type="match status" value="1"/>
</dbReference>
<dbReference type="CDD" id="cd00861">
    <property type="entry name" value="ProRS_anticodon_short"/>
    <property type="match status" value="1"/>
</dbReference>
<comment type="subunit">
    <text evidence="2 10">Homodimer.</text>
</comment>
<dbReference type="SUPFAM" id="SSF55826">
    <property type="entry name" value="YbaK/ProRS associated domain"/>
    <property type="match status" value="1"/>
</dbReference>
<evidence type="ECO:0000256" key="6">
    <source>
        <dbReference type="ARBA" id="ARBA00022840"/>
    </source>
</evidence>
<dbReference type="Pfam" id="PF03129">
    <property type="entry name" value="HGTP_anticodon"/>
    <property type="match status" value="1"/>
</dbReference>